<evidence type="ECO:0000256" key="1">
    <source>
        <dbReference type="SAM" id="MobiDB-lite"/>
    </source>
</evidence>
<sequence length="114" mass="11939">MATTNTAPFPHTGGDGMRDGCEGAILLLVALVTSRGMAVPQARWQDPELGSHSMTAGITTSSSPFGDGQACSVSWGRLIVVWAARCEMAHHWVPNAASGGDPSSYFTDNLHAPK</sequence>
<feature type="region of interest" description="Disordered" evidence="1">
    <location>
        <begin position="48"/>
        <end position="67"/>
    </location>
</feature>
<dbReference type="Proteomes" id="UP000007015">
    <property type="component" value="Chromosome 10"/>
</dbReference>
<keyword evidence="3" id="KW-1185">Reference proteome</keyword>
<evidence type="ECO:0000313" key="3">
    <source>
        <dbReference type="Proteomes" id="UP000007015"/>
    </source>
</evidence>
<accession>A2Z6Z6</accession>
<dbReference type="Gramene" id="BGIOSGA032865-TA">
    <property type="protein sequence ID" value="BGIOSGA032865-PA"/>
    <property type="gene ID" value="BGIOSGA032865"/>
</dbReference>
<name>A2Z6Z6_ORYSI</name>
<dbReference type="AlphaFoldDB" id="A2Z6Z6"/>
<dbReference type="EMBL" id="CM000135">
    <property type="protein sequence ID" value="EAY78380.1"/>
    <property type="molecule type" value="Genomic_DNA"/>
</dbReference>
<protein>
    <submittedName>
        <fullName evidence="2">Uncharacterized protein</fullName>
    </submittedName>
</protein>
<organism evidence="2 3">
    <name type="scientific">Oryza sativa subsp. indica</name>
    <name type="common">Rice</name>
    <dbReference type="NCBI Taxonomy" id="39946"/>
    <lineage>
        <taxon>Eukaryota</taxon>
        <taxon>Viridiplantae</taxon>
        <taxon>Streptophyta</taxon>
        <taxon>Embryophyta</taxon>
        <taxon>Tracheophyta</taxon>
        <taxon>Spermatophyta</taxon>
        <taxon>Magnoliopsida</taxon>
        <taxon>Liliopsida</taxon>
        <taxon>Poales</taxon>
        <taxon>Poaceae</taxon>
        <taxon>BOP clade</taxon>
        <taxon>Oryzoideae</taxon>
        <taxon>Oryzeae</taxon>
        <taxon>Oryzinae</taxon>
        <taxon>Oryza</taxon>
        <taxon>Oryza sativa</taxon>
    </lineage>
</organism>
<reference evidence="2 3" key="1">
    <citation type="journal article" date="2005" name="PLoS Biol.">
        <title>The genomes of Oryza sativa: a history of duplications.</title>
        <authorList>
            <person name="Yu J."/>
            <person name="Wang J."/>
            <person name="Lin W."/>
            <person name="Li S."/>
            <person name="Li H."/>
            <person name="Zhou J."/>
            <person name="Ni P."/>
            <person name="Dong W."/>
            <person name="Hu S."/>
            <person name="Zeng C."/>
            <person name="Zhang J."/>
            <person name="Zhang Y."/>
            <person name="Li R."/>
            <person name="Xu Z."/>
            <person name="Li S."/>
            <person name="Li X."/>
            <person name="Zheng H."/>
            <person name="Cong L."/>
            <person name="Lin L."/>
            <person name="Yin J."/>
            <person name="Geng J."/>
            <person name="Li G."/>
            <person name="Shi J."/>
            <person name="Liu J."/>
            <person name="Lv H."/>
            <person name="Li J."/>
            <person name="Wang J."/>
            <person name="Deng Y."/>
            <person name="Ran L."/>
            <person name="Shi X."/>
            <person name="Wang X."/>
            <person name="Wu Q."/>
            <person name="Li C."/>
            <person name="Ren X."/>
            <person name="Wang J."/>
            <person name="Wang X."/>
            <person name="Li D."/>
            <person name="Liu D."/>
            <person name="Zhang X."/>
            <person name="Ji Z."/>
            <person name="Zhao W."/>
            <person name="Sun Y."/>
            <person name="Zhang Z."/>
            <person name="Bao J."/>
            <person name="Han Y."/>
            <person name="Dong L."/>
            <person name="Ji J."/>
            <person name="Chen P."/>
            <person name="Wu S."/>
            <person name="Liu J."/>
            <person name="Xiao Y."/>
            <person name="Bu D."/>
            <person name="Tan J."/>
            <person name="Yang L."/>
            <person name="Ye C."/>
            <person name="Zhang J."/>
            <person name="Xu J."/>
            <person name="Zhou Y."/>
            <person name="Yu Y."/>
            <person name="Zhang B."/>
            <person name="Zhuang S."/>
            <person name="Wei H."/>
            <person name="Liu B."/>
            <person name="Lei M."/>
            <person name="Yu H."/>
            <person name="Li Y."/>
            <person name="Xu H."/>
            <person name="Wei S."/>
            <person name="He X."/>
            <person name="Fang L."/>
            <person name="Zhang Z."/>
            <person name="Zhang Y."/>
            <person name="Huang X."/>
            <person name="Su Z."/>
            <person name="Tong W."/>
            <person name="Li J."/>
            <person name="Tong Z."/>
            <person name="Li S."/>
            <person name="Ye J."/>
            <person name="Wang L."/>
            <person name="Fang L."/>
            <person name="Lei T."/>
            <person name="Chen C."/>
            <person name="Chen H."/>
            <person name="Xu Z."/>
            <person name="Li H."/>
            <person name="Huang H."/>
            <person name="Zhang F."/>
            <person name="Xu H."/>
            <person name="Li N."/>
            <person name="Zhao C."/>
            <person name="Li S."/>
            <person name="Dong L."/>
            <person name="Huang Y."/>
            <person name="Li L."/>
            <person name="Xi Y."/>
            <person name="Qi Q."/>
            <person name="Li W."/>
            <person name="Zhang B."/>
            <person name="Hu W."/>
            <person name="Zhang Y."/>
            <person name="Tian X."/>
            <person name="Jiao Y."/>
            <person name="Liang X."/>
            <person name="Jin J."/>
            <person name="Gao L."/>
            <person name="Zheng W."/>
            <person name="Hao B."/>
            <person name="Liu S."/>
            <person name="Wang W."/>
            <person name="Yuan L."/>
            <person name="Cao M."/>
            <person name="McDermott J."/>
            <person name="Samudrala R."/>
            <person name="Wang J."/>
            <person name="Wong G.K."/>
            <person name="Yang H."/>
        </authorList>
    </citation>
    <scope>NUCLEOTIDE SEQUENCE [LARGE SCALE GENOMIC DNA]</scope>
    <source>
        <strain evidence="3">cv. 93-11</strain>
    </source>
</reference>
<dbReference type="HOGENOM" id="CLU_2125179_0_0_1"/>
<feature type="compositionally biased region" description="Polar residues" evidence="1">
    <location>
        <begin position="52"/>
        <end position="64"/>
    </location>
</feature>
<gene>
    <name evidence="2" type="ORF">OsI_33467</name>
</gene>
<feature type="region of interest" description="Disordered" evidence="1">
    <location>
        <begin position="94"/>
        <end position="114"/>
    </location>
</feature>
<proteinExistence type="predicted"/>
<evidence type="ECO:0000313" key="2">
    <source>
        <dbReference type="EMBL" id="EAY78380.1"/>
    </source>
</evidence>